<sequence length="250" mass="26392">MAAVLGLGWRGAQSLGLQGFSYSVSSNGKISVSVGAGGDVPVARGGGTGTGTAALLSDPRYYPDLYYVNVTGIKVGEDLQQVPFPRPGALDLRQDGSGGGVFLSTTMPLTLLHGGVYNSLIRTLNAALPPASITRSKLSPMQLCYRRGTQTPTITLVLDDGGATMKLPAQNCWYKQPSDGSWCLAILPSPWPTGESLLGTMMQSGWRMTYDLNARTLTFQSSSSPVLPNSFCVLWALLLAAAAHVAFTFL</sequence>
<evidence type="ECO:0000313" key="4">
    <source>
        <dbReference type="EMBL" id="RLN39353.1"/>
    </source>
</evidence>
<dbReference type="OrthoDB" id="696385at2759"/>
<keyword evidence="2" id="KW-0378">Hydrolase</keyword>
<dbReference type="InterPro" id="IPR021109">
    <property type="entry name" value="Peptidase_aspartic_dom_sf"/>
</dbReference>
<dbReference type="PANTHER" id="PTHR47967:SF134">
    <property type="entry name" value="XYLANASE INHIBITOR C-TERMINAL DOMAIN-CONTAINING PROTEIN"/>
    <property type="match status" value="1"/>
</dbReference>
<protein>
    <submittedName>
        <fullName evidence="4">Aspartic proteinase nepenthesin-2</fullName>
    </submittedName>
</protein>
<gene>
    <name evidence="4" type="ORF">C2845_PM01G42320</name>
</gene>
<dbReference type="PROSITE" id="PS51767">
    <property type="entry name" value="PEPTIDASE_A1"/>
    <property type="match status" value="1"/>
</dbReference>
<proteinExistence type="predicted"/>
<evidence type="ECO:0000313" key="5">
    <source>
        <dbReference type="Proteomes" id="UP000275267"/>
    </source>
</evidence>
<evidence type="ECO:0000256" key="2">
    <source>
        <dbReference type="ARBA" id="ARBA00022801"/>
    </source>
</evidence>
<dbReference type="AlphaFoldDB" id="A0A3L6TGD2"/>
<dbReference type="GO" id="GO:0006508">
    <property type="term" value="P:proteolysis"/>
    <property type="evidence" value="ECO:0007669"/>
    <property type="project" value="UniProtKB-KW"/>
</dbReference>
<dbReference type="EMBL" id="PQIB02000001">
    <property type="protein sequence ID" value="RLN39353.1"/>
    <property type="molecule type" value="Genomic_DNA"/>
</dbReference>
<dbReference type="GO" id="GO:0005576">
    <property type="term" value="C:extracellular region"/>
    <property type="evidence" value="ECO:0007669"/>
    <property type="project" value="TreeGrafter"/>
</dbReference>
<evidence type="ECO:0000259" key="3">
    <source>
        <dbReference type="PROSITE" id="PS51767"/>
    </source>
</evidence>
<keyword evidence="1" id="KW-0645">Protease</keyword>
<dbReference type="InterPro" id="IPR032799">
    <property type="entry name" value="TAXi_C"/>
</dbReference>
<reference evidence="5" key="1">
    <citation type="journal article" date="2019" name="Nat. Commun.">
        <title>The genome of broomcorn millet.</title>
        <authorList>
            <person name="Zou C."/>
            <person name="Miki D."/>
            <person name="Li D."/>
            <person name="Tang Q."/>
            <person name="Xiao L."/>
            <person name="Rajput S."/>
            <person name="Deng P."/>
            <person name="Jia W."/>
            <person name="Huang R."/>
            <person name="Zhang M."/>
            <person name="Sun Y."/>
            <person name="Hu J."/>
            <person name="Fu X."/>
            <person name="Schnable P.S."/>
            <person name="Li F."/>
            <person name="Zhang H."/>
            <person name="Feng B."/>
            <person name="Zhu X."/>
            <person name="Liu R."/>
            <person name="Schnable J.C."/>
            <person name="Zhu J.-K."/>
            <person name="Zhang H."/>
        </authorList>
    </citation>
    <scope>NUCLEOTIDE SEQUENCE [LARGE SCALE GENOMIC DNA]</scope>
</reference>
<name>A0A3L6TGD2_PANMI</name>
<comment type="caution">
    <text evidence="4">The sequence shown here is derived from an EMBL/GenBank/DDBJ whole genome shotgun (WGS) entry which is preliminary data.</text>
</comment>
<organism evidence="4 5">
    <name type="scientific">Panicum miliaceum</name>
    <name type="common">Proso millet</name>
    <name type="synonym">Broomcorn millet</name>
    <dbReference type="NCBI Taxonomy" id="4540"/>
    <lineage>
        <taxon>Eukaryota</taxon>
        <taxon>Viridiplantae</taxon>
        <taxon>Streptophyta</taxon>
        <taxon>Embryophyta</taxon>
        <taxon>Tracheophyta</taxon>
        <taxon>Spermatophyta</taxon>
        <taxon>Magnoliopsida</taxon>
        <taxon>Liliopsida</taxon>
        <taxon>Poales</taxon>
        <taxon>Poaceae</taxon>
        <taxon>PACMAD clade</taxon>
        <taxon>Panicoideae</taxon>
        <taxon>Panicodae</taxon>
        <taxon>Paniceae</taxon>
        <taxon>Panicinae</taxon>
        <taxon>Panicum</taxon>
        <taxon>Panicum sect. Panicum</taxon>
    </lineage>
</organism>
<dbReference type="Pfam" id="PF14541">
    <property type="entry name" value="TAXi_C"/>
    <property type="match status" value="1"/>
</dbReference>
<dbReference type="SUPFAM" id="SSF50630">
    <property type="entry name" value="Acid proteases"/>
    <property type="match status" value="1"/>
</dbReference>
<dbReference type="PANTHER" id="PTHR47967">
    <property type="entry name" value="OS07G0603500 PROTEIN-RELATED"/>
    <property type="match status" value="1"/>
</dbReference>
<feature type="domain" description="Peptidase A1" evidence="3">
    <location>
        <begin position="1"/>
        <end position="220"/>
    </location>
</feature>
<dbReference type="STRING" id="4540.A0A3L6TGD2"/>
<accession>A0A3L6TGD2</accession>
<dbReference type="GO" id="GO:0008233">
    <property type="term" value="F:peptidase activity"/>
    <property type="evidence" value="ECO:0007669"/>
    <property type="project" value="UniProtKB-KW"/>
</dbReference>
<evidence type="ECO:0000256" key="1">
    <source>
        <dbReference type="ARBA" id="ARBA00022670"/>
    </source>
</evidence>
<dbReference type="InterPro" id="IPR033121">
    <property type="entry name" value="PEPTIDASE_A1"/>
</dbReference>
<dbReference type="Gene3D" id="2.40.70.10">
    <property type="entry name" value="Acid Proteases"/>
    <property type="match status" value="1"/>
</dbReference>
<dbReference type="Proteomes" id="UP000275267">
    <property type="component" value="Unassembled WGS sequence"/>
</dbReference>
<keyword evidence="5" id="KW-1185">Reference proteome</keyword>
<dbReference type="InterPro" id="IPR051708">
    <property type="entry name" value="Plant_Aspart_Prot_A1"/>
</dbReference>